<sequence length="35" mass="4262">MTSRLRKEIALELAHVIDPVADWTWLHKDIRDRYL</sequence>
<protein>
    <submittedName>
        <fullName evidence="1">Uncharacterized protein</fullName>
    </submittedName>
</protein>
<name>A0A0F8XZI8_9ZZZZ</name>
<accession>A0A0F8XZI8</accession>
<feature type="non-terminal residue" evidence="1">
    <location>
        <position position="35"/>
    </location>
</feature>
<organism evidence="1">
    <name type="scientific">marine sediment metagenome</name>
    <dbReference type="NCBI Taxonomy" id="412755"/>
    <lineage>
        <taxon>unclassified sequences</taxon>
        <taxon>metagenomes</taxon>
        <taxon>ecological metagenomes</taxon>
    </lineage>
</organism>
<gene>
    <name evidence="1" type="ORF">LCGC14_2883890</name>
</gene>
<evidence type="ECO:0000313" key="1">
    <source>
        <dbReference type="EMBL" id="KKK74428.1"/>
    </source>
</evidence>
<comment type="caution">
    <text evidence="1">The sequence shown here is derived from an EMBL/GenBank/DDBJ whole genome shotgun (WGS) entry which is preliminary data.</text>
</comment>
<dbReference type="EMBL" id="LAZR01056323">
    <property type="protein sequence ID" value="KKK74428.1"/>
    <property type="molecule type" value="Genomic_DNA"/>
</dbReference>
<reference evidence="1" key="1">
    <citation type="journal article" date="2015" name="Nature">
        <title>Complex archaea that bridge the gap between prokaryotes and eukaryotes.</title>
        <authorList>
            <person name="Spang A."/>
            <person name="Saw J.H."/>
            <person name="Jorgensen S.L."/>
            <person name="Zaremba-Niedzwiedzka K."/>
            <person name="Martijn J."/>
            <person name="Lind A.E."/>
            <person name="van Eijk R."/>
            <person name="Schleper C."/>
            <person name="Guy L."/>
            <person name="Ettema T.J."/>
        </authorList>
    </citation>
    <scope>NUCLEOTIDE SEQUENCE</scope>
</reference>
<dbReference type="AlphaFoldDB" id="A0A0F8XZI8"/>
<proteinExistence type="predicted"/>